<feature type="domain" description="Flavodoxin-like" evidence="3">
    <location>
        <begin position="4"/>
        <end position="186"/>
    </location>
</feature>
<feature type="compositionally biased region" description="Polar residues" evidence="2">
    <location>
        <begin position="193"/>
        <end position="202"/>
    </location>
</feature>
<evidence type="ECO:0000313" key="4">
    <source>
        <dbReference type="EMBL" id="GMM49331.1"/>
    </source>
</evidence>
<dbReference type="Proteomes" id="UP001362899">
    <property type="component" value="Unassembled WGS sequence"/>
</dbReference>
<keyword evidence="5" id="KW-1185">Reference proteome</keyword>
<dbReference type="Pfam" id="PF03358">
    <property type="entry name" value="FMN_red"/>
    <property type="match status" value="1"/>
</dbReference>
<feature type="compositionally biased region" description="Basic and acidic residues" evidence="2">
    <location>
        <begin position="269"/>
        <end position="285"/>
    </location>
</feature>
<dbReference type="InterPro" id="IPR005025">
    <property type="entry name" value="FMN_Rdtase-like_dom"/>
</dbReference>
<dbReference type="InterPro" id="IPR010089">
    <property type="entry name" value="Flavoprotein_WrbA-like"/>
</dbReference>
<dbReference type="PANTHER" id="PTHR30546:SF23">
    <property type="entry name" value="FLAVOPROTEIN-LIKE PROTEIN YCP4-RELATED"/>
    <property type="match status" value="1"/>
</dbReference>
<dbReference type="InterPro" id="IPR029039">
    <property type="entry name" value="Flavoprotein-like_sf"/>
</dbReference>
<dbReference type="GO" id="GO:0016020">
    <property type="term" value="C:membrane"/>
    <property type="evidence" value="ECO:0007669"/>
    <property type="project" value="TreeGrafter"/>
</dbReference>
<accession>A0AAV5RFC8</accession>
<evidence type="ECO:0000256" key="2">
    <source>
        <dbReference type="SAM" id="MobiDB-lite"/>
    </source>
</evidence>
<evidence type="ECO:0000313" key="5">
    <source>
        <dbReference type="Proteomes" id="UP001362899"/>
    </source>
</evidence>
<evidence type="ECO:0000259" key="3">
    <source>
        <dbReference type="PROSITE" id="PS50902"/>
    </source>
</evidence>
<comment type="caution">
    <text evidence="4">The sequence shown here is derived from an EMBL/GenBank/DDBJ whole genome shotgun (WGS) entry which is preliminary data.</text>
</comment>
<proteinExistence type="inferred from homology"/>
<protein>
    <recommendedName>
        <fullName evidence="3">Flavodoxin-like domain-containing protein</fullName>
    </recommendedName>
</protein>
<reference evidence="4 5" key="1">
    <citation type="journal article" date="2023" name="Elife">
        <title>Identification of key yeast species and microbe-microbe interactions impacting larval growth of Drosophila in the wild.</title>
        <authorList>
            <person name="Mure A."/>
            <person name="Sugiura Y."/>
            <person name="Maeda R."/>
            <person name="Honda K."/>
            <person name="Sakurai N."/>
            <person name="Takahashi Y."/>
            <person name="Watada M."/>
            <person name="Katoh T."/>
            <person name="Gotoh A."/>
            <person name="Gotoh Y."/>
            <person name="Taniguchi I."/>
            <person name="Nakamura K."/>
            <person name="Hayashi T."/>
            <person name="Katayama T."/>
            <person name="Uemura T."/>
            <person name="Hattori Y."/>
        </authorList>
    </citation>
    <scope>NUCLEOTIDE SEQUENCE [LARGE SCALE GENOMIC DNA]</scope>
    <source>
        <strain evidence="4 5">SB-73</strain>
    </source>
</reference>
<sequence>MVKIAVAIYSTYGHIAKLAESEIAGLKEAGAEVEYFQLPTSESNDASAKLSIPVLTPEKLVEFDGVLFGLPTRYGTHPASFKEFFDASGAQWSTGAFSGKYAGFFISTGTQGGGQESLIRNSVTVLVHHGIIFVPLGYKEVFPQLTNLEEVHGGSSWGAGTFAGPDGSRQPTELELDVAFKQGKSFAEVVSKAGSSKSGAENSTEEDKAFQSEFVDASSTTNAEGENKEAPKETPKETDSAKPVKAPSTPEGDAPVPSTEPKPKTTTPQKKDTSKTGGDSKKESDGCCKFCVVM</sequence>
<dbReference type="AlphaFoldDB" id="A0AAV5RFC8"/>
<dbReference type="SUPFAM" id="SSF52218">
    <property type="entry name" value="Flavoproteins"/>
    <property type="match status" value="1"/>
</dbReference>
<dbReference type="FunFam" id="3.40.50.360:FF:000001">
    <property type="entry name" value="NAD(P)H dehydrogenase (Quinone) FQR1-like"/>
    <property type="match status" value="1"/>
</dbReference>
<dbReference type="NCBIfam" id="NF002999">
    <property type="entry name" value="PRK03767.1"/>
    <property type="match status" value="1"/>
</dbReference>
<feature type="region of interest" description="Disordered" evidence="2">
    <location>
        <begin position="192"/>
        <end position="285"/>
    </location>
</feature>
<dbReference type="EMBL" id="BTGC01000001">
    <property type="protein sequence ID" value="GMM49331.1"/>
    <property type="molecule type" value="Genomic_DNA"/>
</dbReference>
<dbReference type="GO" id="GO:0010181">
    <property type="term" value="F:FMN binding"/>
    <property type="evidence" value="ECO:0007669"/>
    <property type="project" value="InterPro"/>
</dbReference>
<gene>
    <name evidence="4" type="ORF">DASB73_002890</name>
</gene>
<dbReference type="Gene3D" id="3.40.50.360">
    <property type="match status" value="1"/>
</dbReference>
<evidence type="ECO:0000256" key="1">
    <source>
        <dbReference type="ARBA" id="ARBA00006961"/>
    </source>
</evidence>
<dbReference type="InterPro" id="IPR008254">
    <property type="entry name" value="Flavodoxin/NO_synth"/>
</dbReference>
<dbReference type="GO" id="GO:0003955">
    <property type="term" value="F:NAD(P)H dehydrogenase (quinone) activity"/>
    <property type="evidence" value="ECO:0007669"/>
    <property type="project" value="InterPro"/>
</dbReference>
<dbReference type="NCBIfam" id="TIGR01755">
    <property type="entry name" value="flav_wrbA"/>
    <property type="match status" value="1"/>
</dbReference>
<dbReference type="PANTHER" id="PTHR30546">
    <property type="entry name" value="FLAVODOXIN-RELATED PROTEIN WRBA-RELATED"/>
    <property type="match status" value="1"/>
</dbReference>
<feature type="compositionally biased region" description="Basic and acidic residues" evidence="2">
    <location>
        <begin position="225"/>
        <end position="242"/>
    </location>
</feature>
<dbReference type="PROSITE" id="PS50902">
    <property type="entry name" value="FLAVODOXIN_LIKE"/>
    <property type="match status" value="1"/>
</dbReference>
<organism evidence="4 5">
    <name type="scientific">Starmerella bacillaris</name>
    <name type="common">Yeast</name>
    <name type="synonym">Candida zemplinina</name>
    <dbReference type="NCBI Taxonomy" id="1247836"/>
    <lineage>
        <taxon>Eukaryota</taxon>
        <taxon>Fungi</taxon>
        <taxon>Dikarya</taxon>
        <taxon>Ascomycota</taxon>
        <taxon>Saccharomycotina</taxon>
        <taxon>Dipodascomycetes</taxon>
        <taxon>Dipodascales</taxon>
        <taxon>Trichomonascaceae</taxon>
        <taxon>Starmerella</taxon>
    </lineage>
</organism>
<name>A0AAV5RFC8_STABA</name>
<comment type="similarity">
    <text evidence="1">Belongs to the WrbA family.</text>
</comment>
<feature type="compositionally biased region" description="Low complexity" evidence="2">
    <location>
        <begin position="255"/>
        <end position="268"/>
    </location>
</feature>